<protein>
    <recommendedName>
        <fullName evidence="10">VMA21-like domain protein</fullName>
    </recommendedName>
</protein>
<evidence type="ECO:0000313" key="8">
    <source>
        <dbReference type="EMBL" id="KAK6743859.1"/>
    </source>
</evidence>
<keyword evidence="1 7" id="KW-0812">Transmembrane</keyword>
<proteinExistence type="predicted"/>
<evidence type="ECO:0008006" key="10">
    <source>
        <dbReference type="Google" id="ProtNLM"/>
    </source>
</evidence>
<sequence length="217" mass="24267">MLHLISNIPLYTQLWHLSYLAWNLTGIKALALYLLVVLKLISKKTEASRRNLRLMSVDYDVVRGDSSSSISTTGSFENVTGPCVSESNGSRSSPVVKEGNEEVESLEEMASLESSGSSVTGEVCSNEQLHTPAHTRRAISNLIKFSAAMFVIPLLTMFTMYHYVFRDYFHLPPDQAMLYAGICGIAAVIIIVIVFIYVAYREEKEDENTQKLMKKSE</sequence>
<evidence type="ECO:0000313" key="9">
    <source>
        <dbReference type="Proteomes" id="UP001303046"/>
    </source>
</evidence>
<dbReference type="PANTHER" id="PTHR31792:SF3">
    <property type="entry name" value="VACUOLAR ATPASE ASSEMBLY INTEGRAL MEMBRANE PROTEIN VMA21"/>
    <property type="match status" value="1"/>
</dbReference>
<dbReference type="EMBL" id="JAVFWL010000003">
    <property type="protein sequence ID" value="KAK6743859.1"/>
    <property type="molecule type" value="Genomic_DNA"/>
</dbReference>
<feature type="region of interest" description="Disordered" evidence="6">
    <location>
        <begin position="80"/>
        <end position="99"/>
    </location>
</feature>
<evidence type="ECO:0000256" key="7">
    <source>
        <dbReference type="SAM" id="Phobius"/>
    </source>
</evidence>
<dbReference type="InterPro" id="IPR019013">
    <property type="entry name" value="Vma21"/>
</dbReference>
<evidence type="ECO:0000256" key="5">
    <source>
        <dbReference type="ARBA" id="ARBA00023329"/>
    </source>
</evidence>
<keyword evidence="4 7" id="KW-0472">Membrane</keyword>
<evidence type="ECO:0000256" key="1">
    <source>
        <dbReference type="ARBA" id="ARBA00022692"/>
    </source>
</evidence>
<evidence type="ECO:0000256" key="2">
    <source>
        <dbReference type="ARBA" id="ARBA00022824"/>
    </source>
</evidence>
<reference evidence="8 9" key="1">
    <citation type="submission" date="2023-08" db="EMBL/GenBank/DDBJ databases">
        <title>A Necator americanus chromosomal reference genome.</title>
        <authorList>
            <person name="Ilik V."/>
            <person name="Petrzelkova K.J."/>
            <person name="Pardy F."/>
            <person name="Fuh T."/>
            <person name="Niatou-Singa F.S."/>
            <person name="Gouil Q."/>
            <person name="Baker L."/>
            <person name="Ritchie M.E."/>
            <person name="Jex A.R."/>
            <person name="Gazzola D."/>
            <person name="Li H."/>
            <person name="Toshio Fujiwara R."/>
            <person name="Zhan B."/>
            <person name="Aroian R.V."/>
            <person name="Pafco B."/>
            <person name="Schwarz E.M."/>
        </authorList>
    </citation>
    <scope>NUCLEOTIDE SEQUENCE [LARGE SCALE GENOMIC DNA]</scope>
    <source>
        <strain evidence="8 9">Aroian</strain>
        <tissue evidence="8">Whole animal</tissue>
    </source>
</reference>
<dbReference type="Proteomes" id="UP001303046">
    <property type="component" value="Unassembled WGS sequence"/>
</dbReference>
<keyword evidence="3 7" id="KW-1133">Transmembrane helix</keyword>
<keyword evidence="2" id="KW-0256">Endoplasmic reticulum</keyword>
<evidence type="ECO:0000256" key="4">
    <source>
        <dbReference type="ARBA" id="ARBA00023136"/>
    </source>
</evidence>
<feature type="transmembrane region" description="Helical" evidence="7">
    <location>
        <begin position="145"/>
        <end position="164"/>
    </location>
</feature>
<accession>A0ABR1D007</accession>
<dbReference type="PANTHER" id="PTHR31792">
    <property type="entry name" value="VACUOLAR ATPASE ASSEMBLY INTEGRAL MEMBRANE PROTEIN VMA21"/>
    <property type="match status" value="1"/>
</dbReference>
<dbReference type="Pfam" id="PF09446">
    <property type="entry name" value="VMA21"/>
    <property type="match status" value="1"/>
</dbReference>
<name>A0ABR1D007_NECAM</name>
<evidence type="ECO:0000256" key="6">
    <source>
        <dbReference type="SAM" id="MobiDB-lite"/>
    </source>
</evidence>
<feature type="transmembrane region" description="Helical" evidence="7">
    <location>
        <begin position="20"/>
        <end position="41"/>
    </location>
</feature>
<evidence type="ECO:0000256" key="3">
    <source>
        <dbReference type="ARBA" id="ARBA00022989"/>
    </source>
</evidence>
<feature type="transmembrane region" description="Helical" evidence="7">
    <location>
        <begin position="176"/>
        <end position="200"/>
    </location>
</feature>
<keyword evidence="5" id="KW-0968">Cytoplasmic vesicle</keyword>
<keyword evidence="9" id="KW-1185">Reference proteome</keyword>
<comment type="caution">
    <text evidence="8">The sequence shown here is derived from an EMBL/GenBank/DDBJ whole genome shotgun (WGS) entry which is preliminary data.</text>
</comment>
<organism evidence="8 9">
    <name type="scientific">Necator americanus</name>
    <name type="common">Human hookworm</name>
    <dbReference type="NCBI Taxonomy" id="51031"/>
    <lineage>
        <taxon>Eukaryota</taxon>
        <taxon>Metazoa</taxon>
        <taxon>Ecdysozoa</taxon>
        <taxon>Nematoda</taxon>
        <taxon>Chromadorea</taxon>
        <taxon>Rhabditida</taxon>
        <taxon>Rhabditina</taxon>
        <taxon>Rhabditomorpha</taxon>
        <taxon>Strongyloidea</taxon>
        <taxon>Ancylostomatidae</taxon>
        <taxon>Bunostominae</taxon>
        <taxon>Necator</taxon>
    </lineage>
</organism>
<gene>
    <name evidence="8" type="primary">Necator_chrIII.g11653</name>
    <name evidence="8" type="ORF">RB195_010888</name>
</gene>